<reference evidence="2" key="1">
    <citation type="submission" date="2014-12" db="EMBL/GenBank/DDBJ databases">
        <title>Genome Sequence of Valsa Canker Pathogens Uncovers a Specific Adaption of Colonization on Woody Bark.</title>
        <authorList>
            <person name="Yin Z."/>
            <person name="Liu H."/>
            <person name="Gao X."/>
            <person name="Li Z."/>
            <person name="Song N."/>
            <person name="Ke X."/>
            <person name="Dai Q."/>
            <person name="Wu Y."/>
            <person name="Sun Y."/>
            <person name="Xu J.-R."/>
            <person name="Kang Z.K."/>
            <person name="Wang L."/>
            <person name="Huang L."/>
        </authorList>
    </citation>
    <scope>NUCLEOTIDE SEQUENCE [LARGE SCALE GENOMIC DNA]</scope>
    <source>
        <strain evidence="2">SXYL134</strain>
    </source>
</reference>
<protein>
    <submittedName>
        <fullName evidence="1">Uncharacterized protein</fullName>
    </submittedName>
</protein>
<dbReference type="Proteomes" id="UP000078576">
    <property type="component" value="Unassembled WGS sequence"/>
</dbReference>
<proteinExistence type="predicted"/>
<organism evidence="1 2">
    <name type="scientific">Cytospora mali</name>
    <name type="common">Apple Valsa canker fungus</name>
    <name type="synonym">Valsa mali</name>
    <dbReference type="NCBI Taxonomy" id="578113"/>
    <lineage>
        <taxon>Eukaryota</taxon>
        <taxon>Fungi</taxon>
        <taxon>Dikarya</taxon>
        <taxon>Ascomycota</taxon>
        <taxon>Pezizomycotina</taxon>
        <taxon>Sordariomycetes</taxon>
        <taxon>Sordariomycetidae</taxon>
        <taxon>Diaporthales</taxon>
        <taxon>Cytosporaceae</taxon>
        <taxon>Cytospora</taxon>
    </lineage>
</organism>
<accession>A0A194UQZ3</accession>
<evidence type="ECO:0000313" key="2">
    <source>
        <dbReference type="Proteomes" id="UP000078576"/>
    </source>
</evidence>
<name>A0A194UQZ3_CYTMA</name>
<gene>
    <name evidence="1" type="ORF">VP1G_10612</name>
</gene>
<sequence length="136" mass="14187">MALSATWYELVLEVDLVVQERHNETGGRTARAAHLPLPLGASVDAHGLAVSVPVHLANGVQALLQRLAIGREAAHRQDQRRVVLVCRATANLEHLGVVSRVDAVAGCVSGVASHDGKVSASDGEDGAAVVGVTEKY</sequence>
<dbReference type="EMBL" id="KN714671">
    <property type="protein sequence ID" value="KUI54117.1"/>
    <property type="molecule type" value="Genomic_DNA"/>
</dbReference>
<dbReference type="AlphaFoldDB" id="A0A194UQZ3"/>
<evidence type="ECO:0000313" key="1">
    <source>
        <dbReference type="EMBL" id="KUI54117.1"/>
    </source>
</evidence>
<keyword evidence="2" id="KW-1185">Reference proteome</keyword>